<dbReference type="EMBL" id="JBHLWO010000002">
    <property type="protein sequence ID" value="MFC0318651.1"/>
    <property type="molecule type" value="Genomic_DNA"/>
</dbReference>
<feature type="transmembrane region" description="Helical" evidence="1">
    <location>
        <begin position="25"/>
        <end position="44"/>
    </location>
</feature>
<evidence type="ECO:0000256" key="1">
    <source>
        <dbReference type="SAM" id="Phobius"/>
    </source>
</evidence>
<gene>
    <name evidence="2" type="ORF">ACFFI0_10035</name>
</gene>
<dbReference type="RefSeq" id="WP_130857531.1">
    <property type="nucleotide sequence ID" value="NZ_JBHLWO010000002.1"/>
</dbReference>
<keyword evidence="1" id="KW-1133">Transmembrane helix</keyword>
<organism evidence="2 3">
    <name type="scientific">Olivibacter oleidegradans</name>
    <dbReference type="NCBI Taxonomy" id="760123"/>
    <lineage>
        <taxon>Bacteria</taxon>
        <taxon>Pseudomonadati</taxon>
        <taxon>Bacteroidota</taxon>
        <taxon>Sphingobacteriia</taxon>
        <taxon>Sphingobacteriales</taxon>
        <taxon>Sphingobacteriaceae</taxon>
        <taxon>Olivibacter</taxon>
    </lineage>
</organism>
<accession>A0ABV6HIF4</accession>
<keyword evidence="3" id="KW-1185">Reference proteome</keyword>
<evidence type="ECO:0000313" key="2">
    <source>
        <dbReference type="EMBL" id="MFC0318651.1"/>
    </source>
</evidence>
<protein>
    <submittedName>
        <fullName evidence="2">DUF4133 domain-containing protein</fullName>
    </submittedName>
</protein>
<dbReference type="Pfam" id="PF13571">
    <property type="entry name" value="DUF4133"/>
    <property type="match status" value="1"/>
</dbReference>
<comment type="caution">
    <text evidence="2">The sequence shown here is derived from an EMBL/GenBank/DDBJ whole genome shotgun (WGS) entry which is preliminary data.</text>
</comment>
<proteinExistence type="predicted"/>
<dbReference type="InterPro" id="IPR025407">
    <property type="entry name" value="DUF4133"/>
</dbReference>
<evidence type="ECO:0000313" key="3">
    <source>
        <dbReference type="Proteomes" id="UP001589774"/>
    </source>
</evidence>
<feature type="transmembrane region" description="Helical" evidence="1">
    <location>
        <begin position="51"/>
        <end position="69"/>
    </location>
</feature>
<keyword evidence="1" id="KW-0472">Membrane</keyword>
<dbReference type="Proteomes" id="UP001589774">
    <property type="component" value="Unassembled WGS sequence"/>
</dbReference>
<sequence length="112" mass="12425">MANSVYEINKGVNAPVEFKGLKAQYIWYLGGLIVVLLILFAILYMVGIPSLICIVLTGGGGTLAVMRIYRLSETYGPHGLMKLTASKRIPRVIRSNSRKIFRQRTGSPNVNR</sequence>
<reference evidence="2 3" key="1">
    <citation type="submission" date="2024-09" db="EMBL/GenBank/DDBJ databases">
        <authorList>
            <person name="Sun Q."/>
            <person name="Mori K."/>
        </authorList>
    </citation>
    <scope>NUCLEOTIDE SEQUENCE [LARGE SCALE GENOMIC DNA]</scope>
    <source>
        <strain evidence="2 3">CCM 7765</strain>
    </source>
</reference>
<keyword evidence="1" id="KW-0812">Transmembrane</keyword>
<name>A0ABV6HIF4_9SPHI</name>